<dbReference type="Proteomes" id="UP001293254">
    <property type="component" value="Unassembled WGS sequence"/>
</dbReference>
<keyword evidence="4" id="KW-1185">Reference proteome</keyword>
<reference evidence="3" key="1">
    <citation type="submission" date="2020-06" db="EMBL/GenBank/DDBJ databases">
        <authorList>
            <person name="Li T."/>
            <person name="Hu X."/>
            <person name="Zhang T."/>
            <person name="Song X."/>
            <person name="Zhang H."/>
            <person name="Dai N."/>
            <person name="Sheng W."/>
            <person name="Hou X."/>
            <person name="Wei L."/>
        </authorList>
    </citation>
    <scope>NUCLEOTIDE SEQUENCE</scope>
    <source>
        <strain evidence="3">3651</strain>
        <tissue evidence="3">Leaf</tissue>
    </source>
</reference>
<evidence type="ECO:0000256" key="1">
    <source>
        <dbReference type="SAM" id="Coils"/>
    </source>
</evidence>
<reference evidence="3" key="2">
    <citation type="journal article" date="2024" name="Plant">
        <title>Genomic evolution and insights into agronomic trait innovations of Sesamum species.</title>
        <authorList>
            <person name="Miao H."/>
            <person name="Wang L."/>
            <person name="Qu L."/>
            <person name="Liu H."/>
            <person name="Sun Y."/>
            <person name="Le M."/>
            <person name="Wang Q."/>
            <person name="Wei S."/>
            <person name="Zheng Y."/>
            <person name="Lin W."/>
            <person name="Duan Y."/>
            <person name="Cao H."/>
            <person name="Xiong S."/>
            <person name="Wang X."/>
            <person name="Wei L."/>
            <person name="Li C."/>
            <person name="Ma Q."/>
            <person name="Ju M."/>
            <person name="Zhao R."/>
            <person name="Li G."/>
            <person name="Mu C."/>
            <person name="Tian Q."/>
            <person name="Mei H."/>
            <person name="Zhang T."/>
            <person name="Gao T."/>
            <person name="Zhang H."/>
        </authorList>
    </citation>
    <scope>NUCLEOTIDE SEQUENCE</scope>
    <source>
        <strain evidence="3">3651</strain>
    </source>
</reference>
<accession>A0AAE2CIH1</accession>
<evidence type="ECO:0000313" key="3">
    <source>
        <dbReference type="EMBL" id="KAK4423199.1"/>
    </source>
</evidence>
<protein>
    <submittedName>
        <fullName evidence="3">Uncharacterized protein</fullName>
    </submittedName>
</protein>
<name>A0AAE2CIH1_9LAMI</name>
<proteinExistence type="predicted"/>
<gene>
    <name evidence="3" type="ORF">Salat_1902700</name>
</gene>
<sequence length="443" mass="48106">MPHKSKASSSGQNMPPSPVLISGEALAVVSSTSSQMSEESIRKLVDQVAIPAIYDWLKPSSSQFANAPPLGYLTVYASQLTSGLRFPLHPLLRQLSNNFLGVFASKLTTGECFFYLSPRPGLTFLKDKPSFHGAWKTRFFFVHKPEWDIPLAWGSSLNPLPYINLGEIKRRMTDVGLVSHEFKAKAILEEDLLIVTGIHPTPDRYEGPLDTYSRLRIMMTSAVVRKFIPEDVPAIPPSPSARSVSSTPSEAPSASVPRATSPPPPQSYAAAFPHGTPIIEVSTSPDEGTPFQTPLEVHPSSPIPPPVEAVSSSQKRPRIEEVPIEDPPAGEASELLVFSAQATNRADVELLSSRSVAGIGNFLLTQISAIPAVVAAMRMDEEGAQTRDTEAKLREEIEAFRNQLVEKEGQIVTLTMENEAVKASIVQAYTRGRGRGGLGDDFV</sequence>
<organism evidence="3 4">
    <name type="scientific">Sesamum alatum</name>
    <dbReference type="NCBI Taxonomy" id="300844"/>
    <lineage>
        <taxon>Eukaryota</taxon>
        <taxon>Viridiplantae</taxon>
        <taxon>Streptophyta</taxon>
        <taxon>Embryophyta</taxon>
        <taxon>Tracheophyta</taxon>
        <taxon>Spermatophyta</taxon>
        <taxon>Magnoliopsida</taxon>
        <taxon>eudicotyledons</taxon>
        <taxon>Gunneridae</taxon>
        <taxon>Pentapetalae</taxon>
        <taxon>asterids</taxon>
        <taxon>lamiids</taxon>
        <taxon>Lamiales</taxon>
        <taxon>Pedaliaceae</taxon>
        <taxon>Sesamum</taxon>
    </lineage>
</organism>
<keyword evidence="1" id="KW-0175">Coiled coil</keyword>
<evidence type="ECO:0000256" key="2">
    <source>
        <dbReference type="SAM" id="MobiDB-lite"/>
    </source>
</evidence>
<comment type="caution">
    <text evidence="3">The sequence shown here is derived from an EMBL/GenBank/DDBJ whole genome shotgun (WGS) entry which is preliminary data.</text>
</comment>
<feature type="region of interest" description="Disordered" evidence="2">
    <location>
        <begin position="234"/>
        <end position="318"/>
    </location>
</feature>
<dbReference type="EMBL" id="JACGWO010000007">
    <property type="protein sequence ID" value="KAK4423199.1"/>
    <property type="molecule type" value="Genomic_DNA"/>
</dbReference>
<evidence type="ECO:0000313" key="4">
    <source>
        <dbReference type="Proteomes" id="UP001293254"/>
    </source>
</evidence>
<feature type="compositionally biased region" description="Polar residues" evidence="2">
    <location>
        <begin position="281"/>
        <end position="292"/>
    </location>
</feature>
<feature type="coiled-coil region" evidence="1">
    <location>
        <begin position="390"/>
        <end position="417"/>
    </location>
</feature>
<feature type="compositionally biased region" description="Low complexity" evidence="2">
    <location>
        <begin position="240"/>
        <end position="251"/>
    </location>
</feature>
<dbReference type="AlphaFoldDB" id="A0AAE2CIH1"/>